<dbReference type="SUPFAM" id="SSF51120">
    <property type="entry name" value="beta-Roll"/>
    <property type="match status" value="3"/>
</dbReference>
<dbReference type="Pfam" id="PF08548">
    <property type="entry name" value="Peptidase_M10_C"/>
    <property type="match status" value="2"/>
</dbReference>
<dbReference type="EMBL" id="BSNS01000011">
    <property type="protein sequence ID" value="GLQ54959.1"/>
    <property type="molecule type" value="Genomic_DNA"/>
</dbReference>
<gene>
    <name evidence="11" type="ORF">GCM10010862_22180</name>
</gene>
<dbReference type="Gene3D" id="3.40.390.10">
    <property type="entry name" value="Collagenase (Catalytic Domain)"/>
    <property type="match status" value="1"/>
</dbReference>
<dbReference type="InterPro" id="IPR013858">
    <property type="entry name" value="Peptidase_M10B_C"/>
</dbReference>
<keyword evidence="8" id="KW-0378">Hydrolase</keyword>
<evidence type="ECO:0000256" key="9">
    <source>
        <dbReference type="ARBA" id="ARBA00022833"/>
    </source>
</evidence>
<evidence type="ECO:0000256" key="3">
    <source>
        <dbReference type="ARBA" id="ARBA00009490"/>
    </source>
</evidence>
<dbReference type="InterPro" id="IPR050557">
    <property type="entry name" value="RTX_toxin/Mannuronan_C5-epim"/>
</dbReference>
<evidence type="ECO:0000256" key="1">
    <source>
        <dbReference type="ARBA" id="ARBA00001913"/>
    </source>
</evidence>
<dbReference type="InterPro" id="IPR006026">
    <property type="entry name" value="Peptidase_Metallo"/>
</dbReference>
<dbReference type="Gene3D" id="2.150.10.10">
    <property type="entry name" value="Serralysin-like metalloprotease, C-terminal"/>
    <property type="match status" value="3"/>
</dbReference>
<dbReference type="Proteomes" id="UP001156691">
    <property type="component" value="Unassembled WGS sequence"/>
</dbReference>
<evidence type="ECO:0000256" key="4">
    <source>
        <dbReference type="ARBA" id="ARBA00022525"/>
    </source>
</evidence>
<sequence length="657" mass="69061">MPAAASASLTGNAYVDGLIGDTKWAVNNFSYSFPTSGTYYGSGYGNGEPTNGFEALNGNQQAAARSAFAMFAAVANLTFTEITETSSRHADLRLAESNTPSTAWAYMPSTNAEGGDAWFNNSSGYYDAPKKGNYAFTSFIHELGHTLGLEHPHHGSSIMPADRDSMEYTVMSYKSYIGADEDTFVNEEWGYAQSLMMYDIAALQHLYGANFSTNSGNTIYKWSPATGEMFVNGAGQGKPGDNRIFQTVWDGGGTDTYDFSNYTTNLEVDLRPGRWTSTSGEQLAWLNVFGSEVATGNIANALLYQGDTRSLIEIAKGGSGHDTIVGNVAANTLFGLGGDDLLGGGDGNDKLVGGTGADWLEGGDGSDYAYYSLATAGVLADLFTPSINTGEAAGDFYESIERLYGSRYNDDLRGDNAANVLYGAAGDDLLYGRAGNDVLLGGDGTDKLVGGVGADRLDGGNGIDFAHYHLATAGVLADLLSPSLNTGEAVGDTYTSIERLHGSRYNDNLRGDNAPNVLYGATGNDILYGRGGNDTLIGGGGNDRLLGGGGEDILFGDAGSDIFIYSSVNDSSTSAHDAVRDFVSGIDHLDLRSIDANTGASGDQAFDFIGNEAFTGRAGELSFRNGFVSGDVDGDGTADFQISLSDVLSLLESDFFL</sequence>
<keyword evidence="6" id="KW-0479">Metal-binding</keyword>
<dbReference type="InterPro" id="IPR018511">
    <property type="entry name" value="Hemolysin-typ_Ca-bd_CS"/>
</dbReference>
<dbReference type="PANTHER" id="PTHR38340:SF1">
    <property type="entry name" value="S-LAYER PROTEIN"/>
    <property type="match status" value="1"/>
</dbReference>
<dbReference type="PROSITE" id="PS00330">
    <property type="entry name" value="HEMOLYSIN_CALCIUM"/>
    <property type="match status" value="4"/>
</dbReference>
<protein>
    <submittedName>
        <fullName evidence="11">Serralysin</fullName>
    </submittedName>
</protein>
<dbReference type="InterPro" id="IPR034033">
    <property type="entry name" value="Serralysin-like"/>
</dbReference>
<evidence type="ECO:0000256" key="6">
    <source>
        <dbReference type="ARBA" id="ARBA00022723"/>
    </source>
</evidence>
<evidence type="ECO:0000313" key="12">
    <source>
        <dbReference type="Proteomes" id="UP001156691"/>
    </source>
</evidence>
<organism evidence="11 12">
    <name type="scientific">Devosia nitrariae</name>
    <dbReference type="NCBI Taxonomy" id="2071872"/>
    <lineage>
        <taxon>Bacteria</taxon>
        <taxon>Pseudomonadati</taxon>
        <taxon>Pseudomonadota</taxon>
        <taxon>Alphaproteobacteria</taxon>
        <taxon>Hyphomicrobiales</taxon>
        <taxon>Devosiaceae</taxon>
        <taxon>Devosia</taxon>
    </lineage>
</organism>
<evidence type="ECO:0000313" key="11">
    <source>
        <dbReference type="EMBL" id="GLQ54959.1"/>
    </source>
</evidence>
<dbReference type="InterPro" id="IPR001343">
    <property type="entry name" value="Hemolysn_Ca-bd"/>
</dbReference>
<comment type="similarity">
    <text evidence="3">Belongs to the peptidase M10B family.</text>
</comment>
<dbReference type="InterPro" id="IPR001818">
    <property type="entry name" value="Pept_M10_metallopeptidase"/>
</dbReference>
<dbReference type="InterPro" id="IPR024079">
    <property type="entry name" value="MetalloPept_cat_dom_sf"/>
</dbReference>
<keyword evidence="9" id="KW-0862">Zinc</keyword>
<keyword evidence="5" id="KW-0645">Protease</keyword>
<keyword evidence="4" id="KW-0964">Secreted</keyword>
<evidence type="ECO:0000256" key="5">
    <source>
        <dbReference type="ARBA" id="ARBA00022670"/>
    </source>
</evidence>
<evidence type="ECO:0000259" key="10">
    <source>
        <dbReference type="SMART" id="SM00235"/>
    </source>
</evidence>
<accession>A0ABQ5W5A5</accession>
<feature type="domain" description="Peptidase metallopeptidase" evidence="10">
    <location>
        <begin position="20"/>
        <end position="179"/>
    </location>
</feature>
<keyword evidence="7" id="KW-0677">Repeat</keyword>
<comment type="subcellular location">
    <subcellularLocation>
        <location evidence="2">Secreted</location>
    </subcellularLocation>
</comment>
<keyword evidence="12" id="KW-1185">Reference proteome</keyword>
<comment type="cofactor">
    <cofactor evidence="1">
        <name>Ca(2+)</name>
        <dbReference type="ChEBI" id="CHEBI:29108"/>
    </cofactor>
</comment>
<dbReference type="InterPro" id="IPR011049">
    <property type="entry name" value="Serralysin-like_metalloprot_C"/>
</dbReference>
<comment type="caution">
    <text evidence="11">The sequence shown here is derived from an EMBL/GenBank/DDBJ whole genome shotgun (WGS) entry which is preliminary data.</text>
</comment>
<dbReference type="CDD" id="cd04277">
    <property type="entry name" value="ZnMc_serralysin_like"/>
    <property type="match status" value="1"/>
</dbReference>
<dbReference type="Pfam" id="PF00353">
    <property type="entry name" value="HemolysinCabind"/>
    <property type="match status" value="4"/>
</dbReference>
<evidence type="ECO:0000256" key="7">
    <source>
        <dbReference type="ARBA" id="ARBA00022737"/>
    </source>
</evidence>
<dbReference type="SUPFAM" id="SSF55486">
    <property type="entry name" value="Metalloproteases ('zincins'), catalytic domain"/>
    <property type="match status" value="1"/>
</dbReference>
<dbReference type="PRINTS" id="PR00313">
    <property type="entry name" value="CABNDNGRPT"/>
</dbReference>
<dbReference type="PANTHER" id="PTHR38340">
    <property type="entry name" value="S-LAYER PROTEIN"/>
    <property type="match status" value="1"/>
</dbReference>
<dbReference type="Pfam" id="PF00413">
    <property type="entry name" value="Peptidase_M10"/>
    <property type="match status" value="1"/>
</dbReference>
<evidence type="ECO:0000256" key="8">
    <source>
        <dbReference type="ARBA" id="ARBA00022801"/>
    </source>
</evidence>
<evidence type="ECO:0000256" key="2">
    <source>
        <dbReference type="ARBA" id="ARBA00004613"/>
    </source>
</evidence>
<proteinExistence type="inferred from homology"/>
<name>A0ABQ5W5A5_9HYPH</name>
<dbReference type="SMART" id="SM00235">
    <property type="entry name" value="ZnMc"/>
    <property type="match status" value="1"/>
</dbReference>
<reference evidence="12" key="1">
    <citation type="journal article" date="2019" name="Int. J. Syst. Evol. Microbiol.">
        <title>The Global Catalogue of Microorganisms (GCM) 10K type strain sequencing project: providing services to taxonomists for standard genome sequencing and annotation.</title>
        <authorList>
            <consortium name="The Broad Institute Genomics Platform"/>
            <consortium name="The Broad Institute Genome Sequencing Center for Infectious Disease"/>
            <person name="Wu L."/>
            <person name="Ma J."/>
        </authorList>
    </citation>
    <scope>NUCLEOTIDE SEQUENCE [LARGE SCALE GENOMIC DNA]</scope>
    <source>
        <strain evidence="12">NBRC 112416</strain>
    </source>
</reference>
<dbReference type="RefSeq" id="WP_284340402.1">
    <property type="nucleotide sequence ID" value="NZ_BSNS01000011.1"/>
</dbReference>